<dbReference type="GO" id="GO:0000124">
    <property type="term" value="C:SAGA complex"/>
    <property type="evidence" value="ECO:0007669"/>
    <property type="project" value="TreeGrafter"/>
</dbReference>
<feature type="compositionally biased region" description="Low complexity" evidence="2">
    <location>
        <begin position="432"/>
        <end position="462"/>
    </location>
</feature>
<feature type="compositionally biased region" description="Low complexity" evidence="2">
    <location>
        <begin position="34"/>
        <end position="43"/>
    </location>
</feature>
<comment type="similarity">
    <text evidence="1">Belongs to the PI3/PI4-kinase family. TRA1 subfamily.</text>
</comment>
<feature type="region of interest" description="Disordered" evidence="2">
    <location>
        <begin position="1"/>
        <end position="244"/>
    </location>
</feature>
<dbReference type="InterPro" id="IPR011009">
    <property type="entry name" value="Kinase-like_dom_sf"/>
</dbReference>
<dbReference type="Proteomes" id="UP000620104">
    <property type="component" value="Unassembled WGS sequence"/>
</dbReference>
<evidence type="ECO:0008006" key="7">
    <source>
        <dbReference type="Google" id="ProtNLM"/>
    </source>
</evidence>
<feature type="compositionally biased region" description="Basic and acidic residues" evidence="2">
    <location>
        <begin position="2187"/>
        <end position="2196"/>
    </location>
</feature>
<feature type="region of interest" description="Disordered" evidence="2">
    <location>
        <begin position="3333"/>
        <end position="3462"/>
    </location>
</feature>
<feature type="compositionally biased region" description="Low complexity" evidence="2">
    <location>
        <begin position="156"/>
        <end position="181"/>
    </location>
</feature>
<dbReference type="Pfam" id="PF20206">
    <property type="entry name" value="Tra1_ring"/>
    <property type="match status" value="2"/>
</dbReference>
<evidence type="ECO:0000259" key="3">
    <source>
        <dbReference type="PROSITE" id="PS50290"/>
    </source>
</evidence>
<evidence type="ECO:0000313" key="6">
    <source>
        <dbReference type="Proteomes" id="UP000620104"/>
    </source>
</evidence>
<feature type="region of interest" description="Disordered" evidence="2">
    <location>
        <begin position="2182"/>
        <end position="2224"/>
    </location>
</feature>
<dbReference type="SMART" id="SM00146">
    <property type="entry name" value="PI3Kc"/>
    <property type="match status" value="1"/>
</dbReference>
<reference evidence="5" key="1">
    <citation type="submission" date="2020-07" db="EMBL/GenBank/DDBJ databases">
        <title>Draft Genome Sequence of a Deep-Sea Yeast, Naganishia (Cryptococcus) liquefaciens strain N6.</title>
        <authorList>
            <person name="Han Y.W."/>
            <person name="Kajitani R."/>
            <person name="Morimoto H."/>
            <person name="Parhat M."/>
            <person name="Tsubouchi H."/>
            <person name="Bakenova O."/>
            <person name="Ogata M."/>
            <person name="Argunhan B."/>
            <person name="Aoki R."/>
            <person name="Kajiwara S."/>
            <person name="Itoh T."/>
            <person name="Iwasaki H."/>
        </authorList>
    </citation>
    <scope>NUCLEOTIDE SEQUENCE</scope>
    <source>
        <strain evidence="5">N6</strain>
    </source>
</reference>
<dbReference type="PROSITE" id="PS50290">
    <property type="entry name" value="PI3_4_KINASE_3"/>
    <property type="match status" value="1"/>
</dbReference>
<comment type="caution">
    <text evidence="5">The sequence shown here is derived from an EMBL/GenBank/DDBJ whole genome shotgun (WGS) entry which is preliminary data.</text>
</comment>
<dbReference type="InterPro" id="IPR046805">
    <property type="entry name" value="Tra1_ring"/>
</dbReference>
<dbReference type="GO" id="GO:0006355">
    <property type="term" value="P:regulation of DNA-templated transcription"/>
    <property type="evidence" value="ECO:0007669"/>
    <property type="project" value="TreeGrafter"/>
</dbReference>
<name>A0A8H3TWP5_9TREE</name>
<protein>
    <recommendedName>
        <fullName evidence="7">Non-specific serine/threonine protein kinase</fullName>
    </recommendedName>
</protein>
<feature type="region of interest" description="Disordered" evidence="2">
    <location>
        <begin position="402"/>
        <end position="463"/>
    </location>
</feature>
<dbReference type="PANTHER" id="PTHR11139">
    <property type="entry name" value="ATAXIA TELANGIECTASIA MUTATED ATM -RELATED"/>
    <property type="match status" value="1"/>
</dbReference>
<feature type="domain" description="FAT" evidence="4">
    <location>
        <begin position="2741"/>
        <end position="3309"/>
    </location>
</feature>
<dbReference type="PROSITE" id="PS51189">
    <property type="entry name" value="FAT"/>
    <property type="match status" value="1"/>
</dbReference>
<evidence type="ECO:0000256" key="2">
    <source>
        <dbReference type="SAM" id="MobiDB-lite"/>
    </source>
</evidence>
<dbReference type="Pfam" id="PF20175">
    <property type="entry name" value="Tra1_central"/>
    <property type="match status" value="1"/>
</dbReference>
<feature type="compositionally biased region" description="Polar residues" evidence="2">
    <location>
        <begin position="3386"/>
        <end position="3405"/>
    </location>
</feature>
<feature type="compositionally biased region" description="Low complexity" evidence="2">
    <location>
        <begin position="9"/>
        <end position="19"/>
    </location>
</feature>
<dbReference type="InterPro" id="IPR003151">
    <property type="entry name" value="PIK-rel_kinase_FAT"/>
</dbReference>
<dbReference type="PANTHER" id="PTHR11139:SF1">
    <property type="entry name" value="TRANSFORMATION_TRANSCRIPTION DOMAIN-ASSOCIATED PROTEIN"/>
    <property type="match status" value="1"/>
</dbReference>
<dbReference type="CDD" id="cd05163">
    <property type="entry name" value="PIKK_TRRAP"/>
    <property type="match status" value="1"/>
</dbReference>
<dbReference type="InterPro" id="IPR050517">
    <property type="entry name" value="DDR_Repair_Kinase"/>
</dbReference>
<dbReference type="GO" id="GO:0006281">
    <property type="term" value="P:DNA repair"/>
    <property type="evidence" value="ECO:0007669"/>
    <property type="project" value="TreeGrafter"/>
</dbReference>
<feature type="compositionally biased region" description="Low complexity" evidence="2">
    <location>
        <begin position="3359"/>
        <end position="3372"/>
    </location>
</feature>
<dbReference type="Pfam" id="PF00454">
    <property type="entry name" value="PI3_PI4_kinase"/>
    <property type="match status" value="1"/>
</dbReference>
<dbReference type="OrthoDB" id="5570127at2759"/>
<evidence type="ECO:0000256" key="1">
    <source>
        <dbReference type="ARBA" id="ARBA00007234"/>
    </source>
</evidence>
<sequence length="3995" mass="447276">MAGQDEKPAPTSGTPAAPSQTPPQPGASNKTGPTTTAQATNAAPGIRPVRPQAASAGAPARPLGSNPRPPQPRPMAQARPPAPGATPRPGGTMPLRPGMARPVQPHAQGRPPNGAPRPQMQQARPGPLQGPNGSGGRPLQVNTAQQGGVRPPGIRPGQASVPGSAASSAPGSAPNSAPGTPRSSVGSNASGGPGTTGAQGQNQGPQPPMRRPPGSIAVRPQSGQVTPSMGGGFAVGGGLATPTTQGECEAWASRLRDTGIDLSRRIHFAAELRDSADHNRDANAYVTYFGVMVPAITSLLKDGSPGVTFVKDSEEQKFRSTCLAILQRLPRNDALKSHEGTLMSTALHLLKVENEENALLCIKIIIDGFRSHKEQTEQYVQPFLDLVKQMYANTKSVVEKEFGKNAGSPTAAEEAKSGEAMQGVEPTPPQQPIQNQPQASTQGQPATPATTAAKPSTPPQAQLLPHALHSPKVLTECPIAVVLIFQSFKTVMENAMKDFYPLVMESIAIQPEPQRQAYAAAKEKGIIFTGVAEGIKNREMYTEVIKAQVKTMAFLAYVSRGSGNIIRQYLDIFPEACVRLLRDCPPEDVATRKELLIATRHMLSSEFRTAFVPFIDLLLNERVLVGAGVTSKESLRPLAYSTLADLIHQVRNELSQQQLARVISVYASISHDPTFPLTIQTMCGKLIHTCLDSVCSKSEAADAVKLLNGLMLTSVEKLKGIYRAFDRMKEAAAQEKATGQGVEDQSGRTGYDELDWRSIERITPIVTVAYANDNLEVFLRDAKVLLRSIFTTIRSLFNNLRNFKAQVANGEVLHDLFRYGVLSLRIYEGSRDAREEKDALELLSGILLAYDSHTFTEVWTYSLEFYCQQVLDYPHTVTLLQSMLSNVEVSHQTVAILLKHLMENLEKVGSQTKAEASLSLRLFKCAFMAVNSYIDVNEQVLVPHLAKLIINCFNYAAKAEDSAPYYQILRALFRSIGGGRFEALYKEVLPILEEMLETLNHLLTHSEPSKRDLFVELCLTVPVRLTNLLPHLGYLMKPLVYALNAGSDLVNQGLRTLELCIDNLTAEFLDPTMAPVLRDLMNALYNLLKPVPFDHLHSHAAVKILGKLGGRNRRFQQMPYLLEYQPSGEEIYAKLQVDGTEREFEISRWINIAIGQLRNPSEANRTPAVDMLKQCSLLFMTEAYYAVDQEPVFVNAIKGLLEACQIPEHREDVVAHIRKLANEVFAMDIKHRRKKSPHSKRISLLSSSIVTGLVQGVADGVVYDRIKTKELLTYIVEDFIGLKDKITDELGIPAKEAGLPILMALFSRLATLCYEEGWSRKLAGCLGLQVLADQEALQAKWIPDRQLEYVRALFFVLRDVPKDTPRTLPEVVELLKTVIKMGNGPVDAEKTDARAEARFRKLVDLLVHELPSQQSIVRETTKECIQILADLRQVSIHDLIEAPAKERLLNETSGPIFNKPLRALPFGMQIGNIDAITYLLSIKPIVPAENDELLRLFHETIALADADDASLIGRITHHGLEISLRNLRVACLRLLCAGMESTQLFTGQNGQLRSKIISVYFKFMYSPSPEIVEVAHQGLKSVLAIQTKLPKDILQTGLRPILVNLADARRLSVSGLEGLARFLELLTNYFKVEIGVKLLDHFRSLADPNMLANAAVKPYEDNVDIARMVRLVNVFRLLPSSANTFLKDLTVLVADAENKLHQSQPGPFTTNLALYFNKYPVDAVTFLMDSIGNAEIVRTYLCVIRSGKAPRFVEEFSKQIDRLNADCLGKDISTDIDDDVLHAVQLVNELSQTSEKWLEEQRPTLLKLVHMWRQLVRRAHITQQSNPSQIYDRLPGLVIGMFMRYLDSSMYVDKRLTVDLLSQLVEAFDIYSVLDKAEISNFIYSKVTTCTDIDLKRDIFSHALSIYGSPAQSLSCKINTFRYVVNPMLWIHYARLAPSPMAEDSKPPAKVDKPEDVAIIRPQTASSMSANIWVPFLQRQQRKEPTNDSLTIEIVHMTSILVEFASNIVGTVRKDIIKVAWGCMGSTDPTVKSMAYLLAGRFFTVYESPENLVRKTWNGLLRVKESEARSIYRQATDVLARSLPKRDPAPPTGHAHWAMATKRFLVEEGGTTPQLVTVCELLVSNPDLFYNSRDLFVAMMANSLTKLGFVPAATADMKKLTIDIVELIFRWERRRLTGVPASAQIKNNEDSKKRPAPDSTAGAKKQRVDSAGTANTSPGPTPVAGGWSLPIHVRELITSYLVRLVSTSQEPISRGGLTARALTLLREILGPDGLPGVTAKLTFFQRTMLSEVTDANYVIVSNSAEVISIVCSGKDQAWITGHLASLSKLLESAVLSDYVPLHDILRPILEKMFECLPQVDDDAAPSPEISTFQQWAENIVGTLNKADKPLGARDRLQGPLFVLQCYVKARPDKLELMNVSITKLITRLARECTSNSINTPAYENALRSVLSILGLCKPRLAELKDQRRNYLSAISHLIENSGSAQLCRYILDMLREWILEHKDSVPSSREKAGLLQKLTTWETRGDEVSKLYNDYLGLLLDIFEDDSLDRSDLTNRLEGPFLLGTRCSDPKLRHRFIDMLEQSLPYDISGRLRYILVGQNWEHVKGTYWMALATDLLIGCIQANQPVSGIMEIDAKKEETDEVTFQLDNKVLLSSLRRLLHLDHAAADAIWHKFFRECWITLPRPQQINAQRWTLGLLTKEYHMEQLEQKPNVVQTLLGGVLACGHNFLLPPFVVKYLGKTYNAWHIALEIVGRDMELVETDELRDACADALTELYAELGEEDLFYGLWRRRCLHEETNAAIALEQNGLWPRAQEMYELAQGRVKAGVIPYTENECALWQDHWILAATKLQQWDILTDLARHEGNHDLLLECAWRLSDWGSTDREMIERTLDAVSDIATPRRKVFEAYTALIKAHTGQEKPADFLRVLDEAVQLTIRKWVSLPSQLSSAHAPLLQLFQQFVELQEAAGVFESLTLTNQQNLETRVTQDLKPIFQTWRERLPNFWDDISVWSDLLAWRQHVFSAVTKVYVPLIPSGETATYGFRGYHETAWMINRFGHVARKHQLSEVCTTALSKIYALPNIEISEAFLKLREQAMCFYQRPDKFAEGLDSISTTNLMYFAPPQKAEFLTLKGMFLAKLGNTEDANLAFAQAVQMDLNLPKAWAEWGKYNDRLFREKPIRAPEQPEPEPGKMRMPDHEWAQSYQHTRMTHAANAVSCYMQAAGQYKSAKARKLLIRVLWLLGLDDASHAISRSFEMYRGDHAIWYWITLIPQLLLSLSHREARQARNVLVKIAKSFPQALFYQLRTHKEDFLLNQRQMAQAQAKRAQEIERIKRQKAVQEQAANPPAEASKATEEDQVMADPQPAAEAVPEAATVKSEPVEAKSETPAATQQPEETSRGPGTQVTSEVEPLAGQDAAPGSATTGQNQTPAEQPPAAVAGDEKGSEQPASAQPKPPPNFQLPRQPQEYVDDTLNILKTAFPLLALSMEKMVDHINVRSRAPPEEDVYRFLSALLTDALSQWAQKTRVPNDDEPLPRQIREKIHLSLVNIRHDLKLQQIMHENFLAHQITFREYIRRMQRLHDRYEQGLDNRPRKEALDIGECLLSDFHHTKFDEVEIPGQYIEHVDRNDDFVKIGRFSSVLELARGFGFCFRRITIVGHNGSNHTFAIQSPSGRHCRREERLAQLFRIMNSVLSRRKESRKRNLTIHLPAAVPLTPSLRLVVNDSSYLTLQDIFDDHCKRHNMLRDVPMLHFIDQFRKIYYPTQDPKADQETTEYKVARMELVEEIAEKFVPETVLTNYMIRTLSDASSLWLMRKHFALQTAANMFLSHVACLSNRTPGRFHLSLKTGLMYMSEVLPSFDAAAPIHRCNEKVPFRLTPNMQHFITPTGIEGILTSSVIAMARSLSMPEFDLESCLTLFLRDEVSLWFTMHNRQSDHPLSVYANVEGWVRRTAELGFTGDGMEKNDLTPITAVVTTLIAQATNTQLLAQQPEQFMPYF</sequence>
<proteinExistence type="inferred from homology"/>
<feature type="domain" description="PI3K/PI4K catalytic" evidence="3">
    <location>
        <begin position="3629"/>
        <end position="3979"/>
    </location>
</feature>
<feature type="compositionally biased region" description="Gly residues" evidence="2">
    <location>
        <begin position="229"/>
        <end position="239"/>
    </location>
</feature>
<dbReference type="InterPro" id="IPR014009">
    <property type="entry name" value="PIK_FAT"/>
</dbReference>
<dbReference type="SUPFAM" id="SSF56112">
    <property type="entry name" value="Protein kinase-like (PK-like)"/>
    <property type="match status" value="1"/>
</dbReference>
<gene>
    <name evidence="5" type="ORF">NliqN6_5383</name>
</gene>
<dbReference type="InterPro" id="IPR016024">
    <property type="entry name" value="ARM-type_fold"/>
</dbReference>
<evidence type="ECO:0000259" key="4">
    <source>
        <dbReference type="PROSITE" id="PS51189"/>
    </source>
</evidence>
<dbReference type="Pfam" id="PF02259">
    <property type="entry name" value="FAT"/>
    <property type="match status" value="1"/>
</dbReference>
<dbReference type="EMBL" id="BLZA01000032">
    <property type="protein sequence ID" value="GHJ88981.1"/>
    <property type="molecule type" value="Genomic_DNA"/>
</dbReference>
<dbReference type="GO" id="GO:0035267">
    <property type="term" value="C:NuA4 histone acetyltransferase complex"/>
    <property type="evidence" value="ECO:0007669"/>
    <property type="project" value="TreeGrafter"/>
</dbReference>
<evidence type="ECO:0000313" key="5">
    <source>
        <dbReference type="EMBL" id="GHJ88981.1"/>
    </source>
</evidence>
<organism evidence="5 6">
    <name type="scientific">Naganishia liquefaciens</name>
    <dbReference type="NCBI Taxonomy" id="104408"/>
    <lineage>
        <taxon>Eukaryota</taxon>
        <taxon>Fungi</taxon>
        <taxon>Dikarya</taxon>
        <taxon>Basidiomycota</taxon>
        <taxon>Agaricomycotina</taxon>
        <taxon>Tremellomycetes</taxon>
        <taxon>Filobasidiales</taxon>
        <taxon>Filobasidiaceae</taxon>
        <taxon>Naganishia</taxon>
    </lineage>
</organism>
<dbReference type="GO" id="GO:0005634">
    <property type="term" value="C:nucleus"/>
    <property type="evidence" value="ECO:0007669"/>
    <property type="project" value="TreeGrafter"/>
</dbReference>
<dbReference type="InterPro" id="IPR046807">
    <property type="entry name" value="Tra1_central"/>
</dbReference>
<feature type="compositionally biased region" description="Polar residues" evidence="2">
    <location>
        <begin position="3419"/>
        <end position="3429"/>
    </location>
</feature>
<keyword evidence="6" id="KW-1185">Reference proteome</keyword>
<accession>A0A8H3TWP5</accession>
<dbReference type="InterPro" id="IPR000403">
    <property type="entry name" value="PI3/4_kinase_cat_dom"/>
</dbReference>
<dbReference type="SUPFAM" id="SSF48371">
    <property type="entry name" value="ARM repeat"/>
    <property type="match status" value="4"/>
</dbReference>